<comment type="caution">
    <text evidence="4">The sequence shown here is derived from an EMBL/GenBank/DDBJ whole genome shotgun (WGS) entry which is preliminary data.</text>
</comment>
<proteinExistence type="inferred from homology"/>
<dbReference type="GO" id="GO:0003735">
    <property type="term" value="F:structural constituent of ribosome"/>
    <property type="evidence" value="ECO:0007669"/>
    <property type="project" value="InterPro"/>
</dbReference>
<protein>
    <recommendedName>
        <fullName evidence="3">50S ribosomal protein L31</fullName>
    </recommendedName>
</protein>
<dbReference type="PANTHER" id="PTHR33280">
    <property type="entry name" value="50S RIBOSOMAL PROTEIN L31, CHLOROPLASTIC"/>
    <property type="match status" value="1"/>
</dbReference>
<keyword evidence="1 3" id="KW-0689">Ribosomal protein</keyword>
<dbReference type="InterPro" id="IPR042105">
    <property type="entry name" value="Ribosomal_bL31_sf"/>
</dbReference>
<evidence type="ECO:0000256" key="2">
    <source>
        <dbReference type="ARBA" id="ARBA00023274"/>
    </source>
</evidence>
<name>K2BB65_9BACT</name>
<accession>K2BB65</accession>
<dbReference type="EMBL" id="AMFJ01021654">
    <property type="protein sequence ID" value="EKD65998.1"/>
    <property type="molecule type" value="Genomic_DNA"/>
</dbReference>
<evidence type="ECO:0000256" key="3">
    <source>
        <dbReference type="RuleBase" id="RU000564"/>
    </source>
</evidence>
<dbReference type="GO" id="GO:0006412">
    <property type="term" value="P:translation"/>
    <property type="evidence" value="ECO:0007669"/>
    <property type="project" value="InterPro"/>
</dbReference>
<dbReference type="GO" id="GO:0005840">
    <property type="term" value="C:ribosome"/>
    <property type="evidence" value="ECO:0007669"/>
    <property type="project" value="UniProtKB-KW"/>
</dbReference>
<dbReference type="GO" id="GO:1990904">
    <property type="term" value="C:ribonucleoprotein complex"/>
    <property type="evidence" value="ECO:0007669"/>
    <property type="project" value="UniProtKB-KW"/>
</dbReference>
<dbReference type="InterPro" id="IPR002150">
    <property type="entry name" value="Ribosomal_bL31"/>
</dbReference>
<evidence type="ECO:0000313" key="4">
    <source>
        <dbReference type="EMBL" id="EKD65998.1"/>
    </source>
</evidence>
<dbReference type="Pfam" id="PF01197">
    <property type="entry name" value="Ribosomal_L31"/>
    <property type="match status" value="1"/>
</dbReference>
<comment type="similarity">
    <text evidence="3">Belongs to the bacterial ribosomal protein bL31 family.</text>
</comment>
<dbReference type="NCBIfam" id="NF000612">
    <property type="entry name" value="PRK00019.1"/>
    <property type="match status" value="1"/>
</dbReference>
<dbReference type="AlphaFoldDB" id="K2BB65"/>
<gene>
    <name evidence="4" type="ORF">ACD_49C00068G0003</name>
</gene>
<dbReference type="SUPFAM" id="SSF143800">
    <property type="entry name" value="L28p-like"/>
    <property type="match status" value="1"/>
</dbReference>
<dbReference type="InterPro" id="IPR034704">
    <property type="entry name" value="Ribosomal_bL28/bL31-like_sf"/>
</dbReference>
<evidence type="ECO:0000256" key="1">
    <source>
        <dbReference type="ARBA" id="ARBA00022980"/>
    </source>
</evidence>
<organism evidence="4">
    <name type="scientific">uncultured bacterium</name>
    <name type="common">gcode 4</name>
    <dbReference type="NCBI Taxonomy" id="1234023"/>
    <lineage>
        <taxon>Bacteria</taxon>
        <taxon>environmental samples</taxon>
    </lineage>
</organism>
<reference evidence="4" key="1">
    <citation type="journal article" date="2012" name="Science">
        <title>Fermentation, hydrogen, and sulfur metabolism in multiple uncultivated bacterial phyla.</title>
        <authorList>
            <person name="Wrighton K.C."/>
            <person name="Thomas B.C."/>
            <person name="Sharon I."/>
            <person name="Miller C.S."/>
            <person name="Castelle C.J."/>
            <person name="VerBerkmoes N.C."/>
            <person name="Wilkins M.J."/>
            <person name="Hettich R.L."/>
            <person name="Lipton M.S."/>
            <person name="Williams K.H."/>
            <person name="Long P.E."/>
            <person name="Banfield J.F."/>
        </authorList>
    </citation>
    <scope>NUCLEOTIDE SEQUENCE [LARGE SCALE GENOMIC DNA]</scope>
</reference>
<dbReference type="Gene3D" id="4.10.830.30">
    <property type="entry name" value="Ribosomal protein L31"/>
    <property type="match status" value="1"/>
</dbReference>
<dbReference type="PRINTS" id="PR01249">
    <property type="entry name" value="RIBOSOMALL31"/>
</dbReference>
<sequence>MKFSLNLTNNNMKKGIHPQFFEDTVVVCSCGNKFTTGSTIKWEIRIESCNKCHPFFTWEKRLLKTSTLDKFQARKAKTQELNSK</sequence>
<dbReference type="NCBIfam" id="TIGR00105">
    <property type="entry name" value="L31"/>
    <property type="match status" value="1"/>
</dbReference>
<keyword evidence="2 3" id="KW-0687">Ribonucleoprotein</keyword>
<dbReference type="PANTHER" id="PTHR33280:SF1">
    <property type="entry name" value="LARGE RIBOSOMAL SUBUNIT PROTEIN BL31C"/>
    <property type="match status" value="1"/>
</dbReference>